<reference evidence="3" key="1">
    <citation type="submission" date="2017-04" db="EMBL/GenBank/DDBJ databases">
        <title>Function of individual gut microbiota members based on whole genome sequencing of pure cultures obtained from chicken caecum.</title>
        <authorList>
            <person name="Medvecky M."/>
            <person name="Cejkova D."/>
            <person name="Polansky O."/>
            <person name="Karasova D."/>
            <person name="Kubasova T."/>
            <person name="Cizek A."/>
            <person name="Rychlik I."/>
        </authorList>
    </citation>
    <scope>NUCLEOTIDE SEQUENCE [LARGE SCALE GENOMIC DNA]</scope>
    <source>
        <strain evidence="3">An90</strain>
    </source>
</reference>
<evidence type="ECO:0000313" key="3">
    <source>
        <dbReference type="Proteomes" id="UP000195772"/>
    </source>
</evidence>
<protein>
    <submittedName>
        <fullName evidence="2">Fe-S oxidoreductase</fullName>
    </submittedName>
</protein>
<dbReference type="PANTHER" id="PTHR30296:SF0">
    <property type="entry name" value="LACTATE UTILIZATION PROTEIN A"/>
    <property type="match status" value="1"/>
</dbReference>
<dbReference type="AlphaFoldDB" id="A0A1Y3QXQ3"/>
<evidence type="ECO:0000259" key="1">
    <source>
        <dbReference type="Pfam" id="PF02754"/>
    </source>
</evidence>
<dbReference type="Proteomes" id="UP000195772">
    <property type="component" value="Unassembled WGS sequence"/>
</dbReference>
<dbReference type="RefSeq" id="WP_087401384.1">
    <property type="nucleotide sequence ID" value="NZ_JADPGS010000005.1"/>
</dbReference>
<sequence length="246" mass="27262">MKVGLFIPCYINAVYPGVGRASYELLGRLGCEVDYPLGQTCCGQPMANAGFEKDARALAEHMDALFAQYDYVVGPSASCVVFVREGYPRLLDNYREHACVDSRIWEICEFIHDVVRPAKLDARFPHRVSVHNSCHGVRKMGLSSPSELNVPYMSKLRDLLSLVGDIDIAEPSRRDECCGFGGMFSVEENAVSVCMGRDKVRDHMATGAEYITGADSSCLMHMQGVIDHDKLPIRTIHAVEILNSKL</sequence>
<dbReference type="Pfam" id="PF02754">
    <property type="entry name" value="CCG"/>
    <property type="match status" value="2"/>
</dbReference>
<feature type="domain" description="Cysteine-rich" evidence="1">
    <location>
        <begin position="3"/>
        <end position="82"/>
    </location>
</feature>
<dbReference type="GO" id="GO:0016491">
    <property type="term" value="F:oxidoreductase activity"/>
    <property type="evidence" value="ECO:0007669"/>
    <property type="project" value="UniProtKB-ARBA"/>
</dbReference>
<dbReference type="PANTHER" id="PTHR30296">
    <property type="entry name" value="UNCHARACTERIZED PROTEIN YKGE"/>
    <property type="match status" value="1"/>
</dbReference>
<organism evidence="2 3">
    <name type="scientific">Alistipes onderdonkii</name>
    <dbReference type="NCBI Taxonomy" id="328813"/>
    <lineage>
        <taxon>Bacteria</taxon>
        <taxon>Pseudomonadati</taxon>
        <taxon>Bacteroidota</taxon>
        <taxon>Bacteroidia</taxon>
        <taxon>Bacteroidales</taxon>
        <taxon>Rikenellaceae</taxon>
        <taxon>Alistipes</taxon>
    </lineage>
</organism>
<comment type="caution">
    <text evidence="2">The sequence shown here is derived from an EMBL/GenBank/DDBJ whole genome shotgun (WGS) entry which is preliminary data.</text>
</comment>
<proteinExistence type="predicted"/>
<accession>A0A1Y3QXQ3</accession>
<dbReference type="GO" id="GO:0005829">
    <property type="term" value="C:cytosol"/>
    <property type="evidence" value="ECO:0007669"/>
    <property type="project" value="TreeGrafter"/>
</dbReference>
<dbReference type="eggNOG" id="COG0247">
    <property type="taxonomic scope" value="Bacteria"/>
</dbReference>
<gene>
    <name evidence="2" type="ORF">B5G41_03900</name>
</gene>
<dbReference type="EMBL" id="NFHB01000002">
    <property type="protein sequence ID" value="OUN04461.1"/>
    <property type="molecule type" value="Genomic_DNA"/>
</dbReference>
<evidence type="ECO:0000313" key="2">
    <source>
        <dbReference type="EMBL" id="OUN04461.1"/>
    </source>
</evidence>
<name>A0A1Y3QXQ3_9BACT</name>
<feature type="domain" description="Cysteine-rich" evidence="1">
    <location>
        <begin position="128"/>
        <end position="223"/>
    </location>
</feature>
<dbReference type="InterPro" id="IPR004017">
    <property type="entry name" value="Cys_rich_dom"/>
</dbReference>
<dbReference type="OrthoDB" id="9770306at2"/>